<name>A0AAD5PQ27_9CRUS</name>
<evidence type="ECO:0000313" key="2">
    <source>
        <dbReference type="Proteomes" id="UP000820818"/>
    </source>
</evidence>
<accession>A0AAD5PQ27</accession>
<proteinExistence type="predicted"/>
<evidence type="ECO:0000313" key="1">
    <source>
        <dbReference type="EMBL" id="KAI9552659.1"/>
    </source>
</evidence>
<sequence>MSTQQTLTHEQQIRKFKYLNSIQRYGVFLGQIHFGERPCPPNRQRETTSKALPLGVTIDQKLSRFETGYYSVAIRYLPREEAVAATNIQVNRDYKKHLEFLKQELLGQQQLHHDQLLQPGKAQSTHSLPHHVETHSRHVKLEQKIIPEQIKRSAQPIQPEYTYSPAYQCQAPKPRQPQQFHQSKLPVRKITISYKSLQIKIYDNGIDLWIKIMTTNDVGGEIMIEEKEGKWILVTEGKEF</sequence>
<comment type="caution">
    <text evidence="1">The sequence shown here is derived from an EMBL/GenBank/DDBJ whole genome shotgun (WGS) entry which is preliminary data.</text>
</comment>
<gene>
    <name evidence="1" type="ORF">GHT06_020530</name>
</gene>
<dbReference type="AlphaFoldDB" id="A0AAD5PQ27"/>
<dbReference type="Proteomes" id="UP000820818">
    <property type="component" value="Linkage Group LG9"/>
</dbReference>
<keyword evidence="2" id="KW-1185">Reference proteome</keyword>
<organism evidence="1 2">
    <name type="scientific">Daphnia sinensis</name>
    <dbReference type="NCBI Taxonomy" id="1820382"/>
    <lineage>
        <taxon>Eukaryota</taxon>
        <taxon>Metazoa</taxon>
        <taxon>Ecdysozoa</taxon>
        <taxon>Arthropoda</taxon>
        <taxon>Crustacea</taxon>
        <taxon>Branchiopoda</taxon>
        <taxon>Diplostraca</taxon>
        <taxon>Cladocera</taxon>
        <taxon>Anomopoda</taxon>
        <taxon>Daphniidae</taxon>
        <taxon>Daphnia</taxon>
        <taxon>Daphnia similis group</taxon>
    </lineage>
</organism>
<dbReference type="EMBL" id="WJBH02000009">
    <property type="protein sequence ID" value="KAI9552659.1"/>
    <property type="molecule type" value="Genomic_DNA"/>
</dbReference>
<reference evidence="1 2" key="1">
    <citation type="submission" date="2022-05" db="EMBL/GenBank/DDBJ databases">
        <title>A multi-omics perspective on studying reproductive biology in Daphnia sinensis.</title>
        <authorList>
            <person name="Jia J."/>
        </authorList>
    </citation>
    <scope>NUCLEOTIDE SEQUENCE [LARGE SCALE GENOMIC DNA]</scope>
    <source>
        <strain evidence="1 2">WSL</strain>
    </source>
</reference>
<protein>
    <submittedName>
        <fullName evidence="1">Uncharacterized protein</fullName>
    </submittedName>
</protein>